<comment type="caution">
    <text evidence="1">The sequence shown here is derived from an EMBL/GenBank/DDBJ whole genome shotgun (WGS) entry which is preliminary data.</text>
</comment>
<dbReference type="Proteomes" id="UP000321085">
    <property type="component" value="Unassembled WGS sequence"/>
</dbReference>
<evidence type="ECO:0000313" key="2">
    <source>
        <dbReference type="Proteomes" id="UP000321085"/>
    </source>
</evidence>
<protein>
    <submittedName>
        <fullName evidence="1">Uncharacterized protein</fullName>
    </submittedName>
</protein>
<organism evidence="1 2">
    <name type="scientific">Microvirga aerophila</name>
    <dbReference type="NCBI Taxonomy" id="670291"/>
    <lineage>
        <taxon>Bacteria</taxon>
        <taxon>Pseudomonadati</taxon>
        <taxon>Pseudomonadota</taxon>
        <taxon>Alphaproteobacteria</taxon>
        <taxon>Hyphomicrobiales</taxon>
        <taxon>Methylobacteriaceae</taxon>
        <taxon>Microvirga</taxon>
    </lineage>
</organism>
<dbReference type="RefSeq" id="WP_147022850.1">
    <property type="nucleotide sequence ID" value="NZ_BJYU01000151.1"/>
</dbReference>
<dbReference type="AlphaFoldDB" id="A0A512C1J9"/>
<gene>
    <name evidence="1" type="ORF">MAE02_57900</name>
</gene>
<dbReference type="EMBL" id="BJYU01000151">
    <property type="protein sequence ID" value="GEO18094.1"/>
    <property type="molecule type" value="Genomic_DNA"/>
</dbReference>
<name>A0A512C1J9_9HYPH</name>
<proteinExistence type="predicted"/>
<sequence>MRQSTVTRLRRIESRRGINGPISQMSDEELFLLLRQGIHEDGGTRPAAASARVERDEALAQIIEVMDGCPSGAELMGRIDTLIEEGRLTRHN</sequence>
<keyword evidence="2" id="KW-1185">Reference proteome</keyword>
<evidence type="ECO:0000313" key="1">
    <source>
        <dbReference type="EMBL" id="GEO18094.1"/>
    </source>
</evidence>
<accession>A0A512C1J9</accession>
<reference evidence="1 2" key="1">
    <citation type="submission" date="2019-07" db="EMBL/GenBank/DDBJ databases">
        <title>Whole genome shotgun sequence of Microvirga aerophila NBRC 106136.</title>
        <authorList>
            <person name="Hosoyama A."/>
            <person name="Uohara A."/>
            <person name="Ohji S."/>
            <person name="Ichikawa N."/>
        </authorList>
    </citation>
    <scope>NUCLEOTIDE SEQUENCE [LARGE SCALE GENOMIC DNA]</scope>
    <source>
        <strain evidence="1 2">NBRC 106136</strain>
    </source>
</reference>